<name>A0A811T409_9EURY</name>
<dbReference type="InterPro" id="IPR003593">
    <property type="entry name" value="AAA+_ATPase"/>
</dbReference>
<gene>
    <name evidence="7" type="primary">ftsH_2</name>
    <name evidence="6" type="synonym">ftsH</name>
    <name evidence="7" type="ORF">EMLJLAPB_00171</name>
    <name evidence="6" type="ORF">FFODKBPE_00118</name>
</gene>
<evidence type="ECO:0000256" key="4">
    <source>
        <dbReference type="RuleBase" id="RU003651"/>
    </source>
</evidence>
<evidence type="ECO:0000256" key="1">
    <source>
        <dbReference type="ARBA" id="ARBA00006914"/>
    </source>
</evidence>
<keyword evidence="7" id="KW-0482">Metalloprotease</keyword>
<dbReference type="SMART" id="SM00382">
    <property type="entry name" value="AAA"/>
    <property type="match status" value="1"/>
</dbReference>
<dbReference type="PROSITE" id="PS00674">
    <property type="entry name" value="AAA"/>
    <property type="match status" value="1"/>
</dbReference>
<evidence type="ECO:0000256" key="3">
    <source>
        <dbReference type="ARBA" id="ARBA00022840"/>
    </source>
</evidence>
<proteinExistence type="inferred from homology"/>
<keyword evidence="3 4" id="KW-0067">ATP-binding</keyword>
<dbReference type="EMBL" id="CAJHIP010000002">
    <property type="protein sequence ID" value="CAD6491181.1"/>
    <property type="molecule type" value="Genomic_DNA"/>
</dbReference>
<feature type="domain" description="AAA+ ATPase" evidence="5">
    <location>
        <begin position="207"/>
        <end position="342"/>
    </location>
</feature>
<dbReference type="InterPro" id="IPR027417">
    <property type="entry name" value="P-loop_NTPase"/>
</dbReference>
<dbReference type="InterPro" id="IPR003960">
    <property type="entry name" value="ATPase_AAA_CS"/>
</dbReference>
<dbReference type="Proteomes" id="UP000634805">
    <property type="component" value="Unassembled WGS sequence"/>
</dbReference>
<dbReference type="AlphaFoldDB" id="A0A811T409"/>
<sequence length="421" mass="48011">MDLTTKLTELVLTAELYNKNETFSADDLPYHIRTHYWNIKDKTVSRPIYVAEIDVEKIYDVNGIRESLKKLPFIEFEEFGSQIKLTVFDIASKWFAKQPDAKELIQKNPVLSHHFEKKEMLDVSYEKSKKANKPKEASRQWIDSLLNDIAAEKDSEDMLKLVYILAPEEIEQTLDSLVLTEEQQNGVKRISSAIQHREYLKKIGLLEVGKLLFVGATGTGKTSTASGLAKLLHLPFIEVRLSMITDQYLGETAKNIDRVFHLSKKLSPCILFIDEFDFVAKNRSSDENAALKRAVNTLLKAIDEISLVRDGVLLVAATNHPHLLDRAVWRRFDEIVDFPLPDKQIRKDIFDCITKNIDSEINTEELSELTDGYSGSDLRVVVKDAVLSALLTDRTKLSQQDLLKAIQSFDRRIILKTEISS</sequence>
<dbReference type="EC" id="3.4.24.-" evidence="7"/>
<dbReference type="Proteomes" id="UP000603056">
    <property type="component" value="Unassembled WGS sequence"/>
</dbReference>
<comment type="similarity">
    <text evidence="1 4">Belongs to the AAA ATPase family.</text>
</comment>
<comment type="caution">
    <text evidence="7">The sequence shown here is derived from an EMBL/GenBank/DDBJ whole genome shotgun (WGS) entry which is preliminary data.</text>
</comment>
<evidence type="ECO:0000259" key="5">
    <source>
        <dbReference type="SMART" id="SM00382"/>
    </source>
</evidence>
<organism evidence="7 8">
    <name type="scientific">Candidatus Argoarchaeum ethanivorans</name>
    <dbReference type="NCBI Taxonomy" id="2608793"/>
    <lineage>
        <taxon>Archaea</taxon>
        <taxon>Methanobacteriati</taxon>
        <taxon>Methanobacteriota</taxon>
        <taxon>Stenosarchaea group</taxon>
        <taxon>Methanomicrobia</taxon>
        <taxon>Methanosarcinales</taxon>
        <taxon>Methanosarcinales incertae sedis</taxon>
        <taxon>GOM Arc I cluster</taxon>
        <taxon>Candidatus Argoarchaeum</taxon>
    </lineage>
</organism>
<keyword evidence="7" id="KW-0645">Protease</keyword>
<reference evidence="7" key="1">
    <citation type="submission" date="2020-10" db="EMBL/GenBank/DDBJ databases">
        <authorList>
            <person name="Hahn C.J."/>
            <person name="Laso-Perez R."/>
            <person name="Vulcano F."/>
            <person name="Vaziourakis K.-M."/>
            <person name="Stokke R."/>
            <person name="Steen I.H."/>
            <person name="Teske A."/>
            <person name="Boetius A."/>
            <person name="Liebeke M."/>
            <person name="Amann R."/>
            <person name="Knittel K."/>
        </authorList>
    </citation>
    <scope>NUCLEOTIDE SEQUENCE</scope>
    <source>
        <strain evidence="7">Gfbio:e3339647-f889-4370-9287-4fb5cb688e4c:AG392D22_GoMArc1</strain>
        <strain evidence="6">Gfbio:e3339647-f889-4370-9287-4fb5cb688e4c:AG394J04_GoMArc1</strain>
    </source>
</reference>
<dbReference type="EMBL" id="CAJHIS010000003">
    <property type="protein sequence ID" value="CAD6491884.1"/>
    <property type="molecule type" value="Genomic_DNA"/>
</dbReference>
<dbReference type="PANTHER" id="PTHR23073">
    <property type="entry name" value="26S PROTEASOME REGULATORY SUBUNIT"/>
    <property type="match status" value="1"/>
</dbReference>
<dbReference type="InterPro" id="IPR050221">
    <property type="entry name" value="26S_Proteasome_ATPase"/>
</dbReference>
<dbReference type="Gene3D" id="3.40.50.300">
    <property type="entry name" value="P-loop containing nucleotide triphosphate hydrolases"/>
    <property type="match status" value="1"/>
</dbReference>
<dbReference type="InterPro" id="IPR003959">
    <property type="entry name" value="ATPase_AAA_core"/>
</dbReference>
<dbReference type="CDD" id="cd19481">
    <property type="entry name" value="RecA-like_protease"/>
    <property type="match status" value="1"/>
</dbReference>
<accession>A0A811T409</accession>
<evidence type="ECO:0000313" key="8">
    <source>
        <dbReference type="Proteomes" id="UP000634805"/>
    </source>
</evidence>
<keyword evidence="7" id="KW-0378">Hydrolase</keyword>
<keyword evidence="2 4" id="KW-0547">Nucleotide-binding</keyword>
<evidence type="ECO:0000313" key="7">
    <source>
        <dbReference type="EMBL" id="CAD6491884.1"/>
    </source>
</evidence>
<dbReference type="InterPro" id="IPR041569">
    <property type="entry name" value="AAA_lid_3"/>
</dbReference>
<dbReference type="GO" id="GO:0008237">
    <property type="term" value="F:metallopeptidase activity"/>
    <property type="evidence" value="ECO:0007669"/>
    <property type="project" value="UniProtKB-KW"/>
</dbReference>
<dbReference type="SUPFAM" id="SSF52540">
    <property type="entry name" value="P-loop containing nucleoside triphosphate hydrolases"/>
    <property type="match status" value="1"/>
</dbReference>
<evidence type="ECO:0000256" key="2">
    <source>
        <dbReference type="ARBA" id="ARBA00022741"/>
    </source>
</evidence>
<dbReference type="Pfam" id="PF00004">
    <property type="entry name" value="AAA"/>
    <property type="match status" value="1"/>
</dbReference>
<dbReference type="Pfam" id="PF17862">
    <property type="entry name" value="AAA_lid_3"/>
    <property type="match status" value="1"/>
</dbReference>
<dbReference type="GO" id="GO:0005524">
    <property type="term" value="F:ATP binding"/>
    <property type="evidence" value="ECO:0007669"/>
    <property type="project" value="UniProtKB-KW"/>
</dbReference>
<protein>
    <submittedName>
        <fullName evidence="7">ATP-dependent zinc metalloprotease FtsH</fullName>
        <ecNumber evidence="7">3.4.24.-</ecNumber>
    </submittedName>
</protein>
<dbReference type="GO" id="GO:0006508">
    <property type="term" value="P:proteolysis"/>
    <property type="evidence" value="ECO:0007669"/>
    <property type="project" value="UniProtKB-KW"/>
</dbReference>
<evidence type="ECO:0000313" key="6">
    <source>
        <dbReference type="EMBL" id="CAD6491181.1"/>
    </source>
</evidence>
<dbReference type="Gene3D" id="1.10.8.60">
    <property type="match status" value="1"/>
</dbReference>
<dbReference type="GO" id="GO:0016887">
    <property type="term" value="F:ATP hydrolysis activity"/>
    <property type="evidence" value="ECO:0007669"/>
    <property type="project" value="InterPro"/>
</dbReference>